<dbReference type="InterPro" id="IPR038021">
    <property type="entry name" value="Putative_hydro-lyase"/>
</dbReference>
<dbReference type="Pfam" id="PF07286">
    <property type="entry name" value="D-Glu_cyclase"/>
    <property type="match status" value="1"/>
</dbReference>
<dbReference type="FunFam" id="3.30.2040.10:FF:000001">
    <property type="entry name" value="D-glutamate cyclase, mitochondrial"/>
    <property type="match status" value="1"/>
</dbReference>
<dbReference type="Gene3D" id="3.40.1640.10">
    <property type="entry name" value="PSTPO5379-like"/>
    <property type="match status" value="1"/>
</dbReference>
<dbReference type="PIRSF" id="PIRSF029755">
    <property type="entry name" value="UCP029755"/>
    <property type="match status" value="1"/>
</dbReference>
<gene>
    <name evidence="4" type="ORF">BN983_02503</name>
</gene>
<dbReference type="EMBL" id="CCDI010000003">
    <property type="protein sequence ID" value="CDQ24231.1"/>
    <property type="molecule type" value="Genomic_DNA"/>
</dbReference>
<keyword evidence="2 3" id="KW-0456">Lyase</keyword>
<dbReference type="EC" id="4.2.1.-" evidence="3"/>
<dbReference type="AlphaFoldDB" id="A0A024P6H7"/>
<comment type="caution">
    <text evidence="4">The sequence shown here is derived from an EMBL/GenBank/DDBJ whole genome shotgun (WGS) entry which is preliminary data.</text>
</comment>
<name>A0A024P6H7_9BACI</name>
<dbReference type="PANTHER" id="PTHR32022">
    <property type="entry name" value="D-GLUTAMATE CYCLASE, MITOCHONDRIAL"/>
    <property type="match status" value="1"/>
</dbReference>
<dbReference type="GO" id="GO:0047820">
    <property type="term" value="F:D-glutamate cyclase activity"/>
    <property type="evidence" value="ECO:0007669"/>
    <property type="project" value="TreeGrafter"/>
</dbReference>
<accession>A0A024P6H7</accession>
<evidence type="ECO:0000256" key="2">
    <source>
        <dbReference type="ARBA" id="ARBA00023239"/>
    </source>
</evidence>
<dbReference type="InterPro" id="IPR009906">
    <property type="entry name" value="D-Glu_cyclase"/>
</dbReference>
<evidence type="ECO:0000313" key="4">
    <source>
        <dbReference type="EMBL" id="CDQ24231.1"/>
    </source>
</evidence>
<reference evidence="4 5" key="2">
    <citation type="submission" date="2014-05" db="EMBL/GenBank/DDBJ databases">
        <title>Draft genome sequence of Halobacillus karajensis HK-03.</title>
        <authorList>
            <person name="Khelaifia S."/>
            <person name="Croce O."/>
            <person name="Lagier J.C."/>
            <person name="Raoult D."/>
        </authorList>
    </citation>
    <scope>NUCLEOTIDE SEQUENCE [LARGE SCALE GENOMIC DNA]</scope>
    <source>
        <strain evidence="4 5">HD-03</strain>
    </source>
</reference>
<dbReference type="SUPFAM" id="SSF160920">
    <property type="entry name" value="PSTPO5379-like"/>
    <property type="match status" value="1"/>
</dbReference>
<keyword evidence="5" id="KW-1185">Reference proteome</keyword>
<dbReference type="InterPro" id="IPR016938">
    <property type="entry name" value="UPF0317"/>
</dbReference>
<sequence length="281" mass="32116">MYNLMKHFEYRKESYYEEVKGMDPLKERLHFRKEEKTGTTSGLCEKYIQTNLVTLPKTYAFDFLLFCIRNPKPCPLIEVMEPGQTIPKAADADIRTDLPRYRIYREGQLSEEVLNIEGVWQDDFVTFLIGCSFTFEKALLDGGIPLFHQQQKKVVPMYDTTIPLEESGIFKGRMVVSMRAVPNHFVDRALEISHRFEDSHGSPVHIGTPEEIGIKDLSNPDYGEAVDFDPATSTPLFWACGVTPQNAALQAKPSIMITHAPGHMFITDQLDQNYSWALDNK</sequence>
<reference evidence="5" key="1">
    <citation type="submission" date="2014-03" db="EMBL/GenBank/DDBJ databases">
        <authorList>
            <person name="Urmite Genomes U."/>
        </authorList>
    </citation>
    <scope>NUCLEOTIDE SEQUENCE [LARGE SCALE GENOMIC DNA]</scope>
    <source>
        <strain evidence="5">HD-03</strain>
    </source>
</reference>
<dbReference type="GO" id="GO:0006536">
    <property type="term" value="P:glutamate metabolic process"/>
    <property type="evidence" value="ECO:0007669"/>
    <property type="project" value="TreeGrafter"/>
</dbReference>
<proteinExistence type="inferred from homology"/>
<dbReference type="PANTHER" id="PTHR32022:SF10">
    <property type="entry name" value="D-GLUTAMATE CYCLASE, MITOCHONDRIAL"/>
    <property type="match status" value="1"/>
</dbReference>
<protein>
    <recommendedName>
        <fullName evidence="3">Putative hydro-lyase BN983_02503</fullName>
        <ecNumber evidence="3">4.2.1.-</ecNumber>
    </recommendedName>
</protein>
<evidence type="ECO:0000256" key="3">
    <source>
        <dbReference type="HAMAP-Rule" id="MF_01830"/>
    </source>
</evidence>
<evidence type="ECO:0000313" key="5">
    <source>
        <dbReference type="Proteomes" id="UP000028868"/>
    </source>
</evidence>
<evidence type="ECO:0000256" key="1">
    <source>
        <dbReference type="ARBA" id="ARBA00007896"/>
    </source>
</evidence>
<organism evidence="4 5">
    <name type="scientific">Halobacillus karajensis</name>
    <dbReference type="NCBI Taxonomy" id="195088"/>
    <lineage>
        <taxon>Bacteria</taxon>
        <taxon>Bacillati</taxon>
        <taxon>Bacillota</taxon>
        <taxon>Bacilli</taxon>
        <taxon>Bacillales</taxon>
        <taxon>Bacillaceae</taxon>
        <taxon>Halobacillus</taxon>
    </lineage>
</organism>
<dbReference type="Gene3D" id="3.30.2040.10">
    <property type="entry name" value="PSTPO5379-like domain"/>
    <property type="match status" value="1"/>
</dbReference>
<dbReference type="NCBIfam" id="NF003969">
    <property type="entry name" value="PRK05463.1"/>
    <property type="match status" value="1"/>
</dbReference>
<dbReference type="HAMAP" id="MF_01830">
    <property type="entry name" value="Hydro_lyase"/>
    <property type="match status" value="1"/>
</dbReference>
<comment type="similarity">
    <text evidence="1 3">Belongs to the D-glutamate cyclase family.</text>
</comment>
<dbReference type="Proteomes" id="UP000028868">
    <property type="component" value="Unassembled WGS sequence"/>
</dbReference>